<feature type="region of interest" description="Disordered" evidence="1">
    <location>
        <begin position="1"/>
        <end position="63"/>
    </location>
</feature>
<evidence type="ECO:0000256" key="1">
    <source>
        <dbReference type="SAM" id="MobiDB-lite"/>
    </source>
</evidence>
<sequence length="373" mass="37950">MANDTVTGPPRTPVGTGSAGESGREGDGDGDPGAGVDGPEAGAEAAAAAEAASTAAAPAVSAATTAMSADSTAILGMATGAGANLGAGSGMSPGTGPGAGGGTGAGSSTGPGAGKRAGGGPGAEADPYPDPDSATPHRNPVARAALTVGRSFLGDMVTFFSVPVRKLRERRLMAIPATLACVALIGLLWILEMIRPAGLAFVLHVAGVRQGEPLWELLPQLPLSLFAPAPDLPAWGAMTQVLVAFGIAECWLGWKKVLAIAMITSAVTSMAARVMVYASNWLHIGTPQIDNFQVDTGPSVAVVALLIYLALRLRTYWVVALTAVSMGGEAAILPNLAGREHLVAISLGIITYFLLDRWWPAWQRRKIERATSD</sequence>
<feature type="transmembrane region" description="Helical" evidence="2">
    <location>
        <begin position="292"/>
        <end position="311"/>
    </location>
</feature>
<accession>A0ABN2VNG0</accession>
<feature type="transmembrane region" description="Helical" evidence="2">
    <location>
        <begin position="232"/>
        <end position="252"/>
    </location>
</feature>
<feature type="region of interest" description="Disordered" evidence="1">
    <location>
        <begin position="92"/>
        <end position="138"/>
    </location>
</feature>
<feature type="compositionally biased region" description="Gly residues" evidence="1">
    <location>
        <begin position="92"/>
        <end position="122"/>
    </location>
</feature>
<comment type="caution">
    <text evidence="3">The sequence shown here is derived from an EMBL/GenBank/DDBJ whole genome shotgun (WGS) entry which is preliminary data.</text>
</comment>
<evidence type="ECO:0000313" key="3">
    <source>
        <dbReference type="EMBL" id="GAA2066914.1"/>
    </source>
</evidence>
<feature type="compositionally biased region" description="Low complexity" evidence="1">
    <location>
        <begin position="1"/>
        <end position="21"/>
    </location>
</feature>
<protein>
    <submittedName>
        <fullName evidence="3">Uncharacterized protein</fullName>
    </submittedName>
</protein>
<evidence type="ECO:0000313" key="4">
    <source>
        <dbReference type="Proteomes" id="UP001500751"/>
    </source>
</evidence>
<gene>
    <name evidence="3" type="ORF">GCM10009839_93400</name>
</gene>
<feature type="transmembrane region" description="Helical" evidence="2">
    <location>
        <begin position="342"/>
        <end position="359"/>
    </location>
</feature>
<feature type="transmembrane region" description="Helical" evidence="2">
    <location>
        <begin position="316"/>
        <end position="336"/>
    </location>
</feature>
<evidence type="ECO:0000256" key="2">
    <source>
        <dbReference type="SAM" id="Phobius"/>
    </source>
</evidence>
<name>A0ABN2VNG0_9ACTN</name>
<keyword evidence="2" id="KW-0812">Transmembrane</keyword>
<keyword evidence="2" id="KW-1133">Transmembrane helix</keyword>
<proteinExistence type="predicted"/>
<organism evidence="3 4">
    <name type="scientific">Catenulispora yoronensis</name>
    <dbReference type="NCBI Taxonomy" id="450799"/>
    <lineage>
        <taxon>Bacteria</taxon>
        <taxon>Bacillati</taxon>
        <taxon>Actinomycetota</taxon>
        <taxon>Actinomycetes</taxon>
        <taxon>Catenulisporales</taxon>
        <taxon>Catenulisporaceae</taxon>
        <taxon>Catenulispora</taxon>
    </lineage>
</organism>
<feature type="transmembrane region" description="Helical" evidence="2">
    <location>
        <begin position="172"/>
        <end position="191"/>
    </location>
</feature>
<dbReference type="Proteomes" id="UP001500751">
    <property type="component" value="Unassembled WGS sequence"/>
</dbReference>
<keyword evidence="2" id="KW-0472">Membrane</keyword>
<feature type="transmembrane region" description="Helical" evidence="2">
    <location>
        <begin position="259"/>
        <end position="280"/>
    </location>
</feature>
<keyword evidence="4" id="KW-1185">Reference proteome</keyword>
<feature type="compositionally biased region" description="Low complexity" evidence="1">
    <location>
        <begin position="37"/>
        <end position="63"/>
    </location>
</feature>
<dbReference type="EMBL" id="BAAAQN010000116">
    <property type="protein sequence ID" value="GAA2066914.1"/>
    <property type="molecule type" value="Genomic_DNA"/>
</dbReference>
<reference evidence="3 4" key="1">
    <citation type="journal article" date="2019" name="Int. J. Syst. Evol. Microbiol.">
        <title>The Global Catalogue of Microorganisms (GCM) 10K type strain sequencing project: providing services to taxonomists for standard genome sequencing and annotation.</title>
        <authorList>
            <consortium name="The Broad Institute Genomics Platform"/>
            <consortium name="The Broad Institute Genome Sequencing Center for Infectious Disease"/>
            <person name="Wu L."/>
            <person name="Ma J."/>
        </authorList>
    </citation>
    <scope>NUCLEOTIDE SEQUENCE [LARGE SCALE GENOMIC DNA]</scope>
    <source>
        <strain evidence="3 4">JCM 16014</strain>
    </source>
</reference>